<dbReference type="Proteomes" id="UP001296873">
    <property type="component" value="Unassembled WGS sequence"/>
</dbReference>
<dbReference type="EMBL" id="NRRL01000041">
    <property type="protein sequence ID" value="MBK1669189.1"/>
    <property type="molecule type" value="Genomic_DNA"/>
</dbReference>
<protein>
    <submittedName>
        <fullName evidence="1">Uncharacterized protein</fullName>
    </submittedName>
</protein>
<accession>A0ABS1DFE3</accession>
<reference evidence="1 2" key="1">
    <citation type="journal article" date="2020" name="Microorganisms">
        <title>Osmotic Adaptation and Compatible Solute Biosynthesis of Phototrophic Bacteria as Revealed from Genome Analyses.</title>
        <authorList>
            <person name="Imhoff J.F."/>
            <person name="Rahn T."/>
            <person name="Kunzel S."/>
            <person name="Keller A."/>
            <person name="Neulinger S.C."/>
        </authorList>
    </citation>
    <scope>NUCLEOTIDE SEQUENCE [LARGE SCALE GENOMIC DNA]</scope>
    <source>
        <strain evidence="1 2">DSM 9895</strain>
    </source>
</reference>
<comment type="caution">
    <text evidence="1">The sequence shown here is derived from an EMBL/GenBank/DDBJ whole genome shotgun (WGS) entry which is preliminary data.</text>
</comment>
<evidence type="ECO:0000313" key="2">
    <source>
        <dbReference type="Proteomes" id="UP001296873"/>
    </source>
</evidence>
<keyword evidence="2" id="KW-1185">Reference proteome</keyword>
<gene>
    <name evidence="1" type="ORF">CKO28_14220</name>
</gene>
<proteinExistence type="predicted"/>
<sequence>MERAIYEAWVDVEGVVRDRDVDALLRRNAQLRKVIGDVVALSPSVLEAYLDIAGDHRRPPRQCCYESGRSQDDRD</sequence>
<evidence type="ECO:0000313" key="1">
    <source>
        <dbReference type="EMBL" id="MBK1669189.1"/>
    </source>
</evidence>
<organism evidence="1 2">
    <name type="scientific">Rhodovibrio sodomensis</name>
    <dbReference type="NCBI Taxonomy" id="1088"/>
    <lineage>
        <taxon>Bacteria</taxon>
        <taxon>Pseudomonadati</taxon>
        <taxon>Pseudomonadota</taxon>
        <taxon>Alphaproteobacteria</taxon>
        <taxon>Rhodospirillales</taxon>
        <taxon>Rhodovibrionaceae</taxon>
        <taxon>Rhodovibrio</taxon>
    </lineage>
</organism>
<name>A0ABS1DFE3_9PROT</name>